<dbReference type="OMA" id="RKVYGNM"/>
<feature type="compositionally biased region" description="Acidic residues" evidence="8">
    <location>
        <begin position="365"/>
        <end position="378"/>
    </location>
</feature>
<evidence type="ECO:0000256" key="6">
    <source>
        <dbReference type="ARBA" id="ARBA00023273"/>
    </source>
</evidence>
<evidence type="ECO:0000256" key="5">
    <source>
        <dbReference type="ARBA" id="ARBA00023069"/>
    </source>
</evidence>
<keyword evidence="4 7" id="KW-0175">Coiled coil</keyword>
<evidence type="ECO:0000256" key="8">
    <source>
        <dbReference type="SAM" id="MobiDB-lite"/>
    </source>
</evidence>
<evidence type="ECO:0000313" key="10">
    <source>
        <dbReference type="RefSeq" id="XP_018025033.1"/>
    </source>
</evidence>
<dbReference type="OrthoDB" id="438545at2759"/>
<dbReference type="PANTHER" id="PTHR21547">
    <property type="entry name" value="CLUSTERIN ASSOCIATED PROTEIN 1"/>
    <property type="match status" value="1"/>
</dbReference>
<keyword evidence="3" id="KW-0970">Cilium biogenesis/degradation</keyword>
<dbReference type="GO" id="GO:0005929">
    <property type="term" value="C:cilium"/>
    <property type="evidence" value="ECO:0007669"/>
    <property type="project" value="UniProtKB-SubCell"/>
</dbReference>
<dbReference type="InterPro" id="IPR019366">
    <property type="entry name" value="Clusterin-associated_protein-1"/>
</dbReference>
<keyword evidence="9" id="KW-1185">Reference proteome</keyword>
<evidence type="ECO:0000256" key="2">
    <source>
        <dbReference type="ARBA" id="ARBA00008340"/>
    </source>
</evidence>
<evidence type="ECO:0000256" key="4">
    <source>
        <dbReference type="ARBA" id="ARBA00023054"/>
    </source>
</evidence>
<dbReference type="GO" id="GO:0005815">
    <property type="term" value="C:microtubule organizing center"/>
    <property type="evidence" value="ECO:0007669"/>
    <property type="project" value="TreeGrafter"/>
</dbReference>
<feature type="compositionally biased region" description="Basic and acidic residues" evidence="8">
    <location>
        <begin position="338"/>
        <end position="347"/>
    </location>
</feature>
<evidence type="ECO:0000256" key="3">
    <source>
        <dbReference type="ARBA" id="ARBA00022794"/>
    </source>
</evidence>
<keyword evidence="5" id="KW-0969">Cilium</keyword>
<evidence type="ECO:0000256" key="1">
    <source>
        <dbReference type="ARBA" id="ARBA00004138"/>
    </source>
</evidence>
<dbReference type="CTD" id="23059"/>
<feature type="region of interest" description="Disordered" evidence="8">
    <location>
        <begin position="299"/>
        <end position="398"/>
    </location>
</feature>
<feature type="compositionally biased region" description="Acidic residues" evidence="8">
    <location>
        <begin position="306"/>
        <end position="330"/>
    </location>
</feature>
<dbReference type="Proteomes" id="UP000694843">
    <property type="component" value="Unplaced"/>
</dbReference>
<proteinExistence type="inferred from homology"/>
<feature type="compositionally biased region" description="Gly residues" evidence="8">
    <location>
        <begin position="350"/>
        <end position="362"/>
    </location>
</feature>
<dbReference type="GO" id="GO:0030992">
    <property type="term" value="C:intraciliary transport particle B"/>
    <property type="evidence" value="ECO:0007669"/>
    <property type="project" value="TreeGrafter"/>
</dbReference>
<dbReference type="GeneID" id="108680664"/>
<dbReference type="AlphaFoldDB" id="A0A8B7PFW5"/>
<dbReference type="Pfam" id="PF10234">
    <property type="entry name" value="Cluap1"/>
    <property type="match status" value="1"/>
</dbReference>
<dbReference type="KEGG" id="hazt:108680664"/>
<keyword evidence="6" id="KW-0966">Cell projection</keyword>
<comment type="similarity">
    <text evidence="2">Belongs to the CLUAP1 family.</text>
</comment>
<organism evidence="9 10">
    <name type="scientific">Hyalella azteca</name>
    <name type="common">Amphipod</name>
    <dbReference type="NCBI Taxonomy" id="294128"/>
    <lineage>
        <taxon>Eukaryota</taxon>
        <taxon>Metazoa</taxon>
        <taxon>Ecdysozoa</taxon>
        <taxon>Arthropoda</taxon>
        <taxon>Crustacea</taxon>
        <taxon>Multicrustacea</taxon>
        <taxon>Malacostraca</taxon>
        <taxon>Eumalacostraca</taxon>
        <taxon>Peracarida</taxon>
        <taxon>Amphipoda</taxon>
        <taxon>Senticaudata</taxon>
        <taxon>Talitrida</taxon>
        <taxon>Talitroidea</taxon>
        <taxon>Hyalellidae</taxon>
        <taxon>Hyalella</taxon>
    </lineage>
</organism>
<evidence type="ECO:0000256" key="7">
    <source>
        <dbReference type="SAM" id="Coils"/>
    </source>
</evidence>
<dbReference type="GO" id="GO:0060271">
    <property type="term" value="P:cilium assembly"/>
    <property type="evidence" value="ECO:0007669"/>
    <property type="project" value="TreeGrafter"/>
</dbReference>
<dbReference type="PANTHER" id="PTHR21547:SF0">
    <property type="entry name" value="CLUSTERIN-ASSOCIATED PROTEIN 1"/>
    <property type="match status" value="1"/>
</dbReference>
<reference evidence="10" key="1">
    <citation type="submission" date="2025-08" db="UniProtKB">
        <authorList>
            <consortium name="RefSeq"/>
        </authorList>
    </citation>
    <scope>IDENTIFICATION</scope>
    <source>
        <tissue evidence="10">Whole organism</tissue>
    </source>
</reference>
<comment type="subcellular location">
    <subcellularLocation>
        <location evidence="1">Cell projection</location>
        <location evidence="1">Cilium</location>
    </subcellularLocation>
</comment>
<feature type="coiled-coil region" evidence="7">
    <location>
        <begin position="182"/>
        <end position="209"/>
    </location>
</feature>
<name>A0A8B7PFW5_HYAAZ</name>
<protein>
    <submittedName>
        <fullName evidence="10">Clusterin-associated protein 1</fullName>
    </submittedName>
</protein>
<gene>
    <name evidence="10" type="primary">LOC108680664</name>
</gene>
<accession>A0A8B7PFW5</accession>
<sequence>MSYRELRNITEMLRALGYPRLVSVENFRTPNFPLVAEVLAWVVKRFDPKAEDLPSIVETEHDRVLFIRMVAQFMATKAHVRLNTKKLYQADGFAVQEILKALTLLYSALQNNDPDNDLEDEGGTTHNFDMSNRTGELKQIRALASNITTKGAALFDLLRREVNLREMRTNVMNRPLEVIDVERGLQEAVAACEAELRETQKAIENVATDEATVEAKCEKKKTALERNQKRLLAIKKSRPAFMDEYEKLEEQLKIHYNTFVQRFMSLSYLELRLEENEKNELSQMSQREAVNKRVVDMKSHGGFENFGDDSEEDSAGDGDEDDDDDDDDDYERPMNSFKQEKPEEKKLKGGGRVFGSMTGGGELDSLSDTELNLDDEGLPDGVRPPLKGLDSEDLEDELGGGVEALLEEEGGVRGGGGVGDLHIQKDMFL</sequence>
<dbReference type="RefSeq" id="XP_018025033.1">
    <property type="nucleotide sequence ID" value="XM_018169544.2"/>
</dbReference>
<evidence type="ECO:0000313" key="9">
    <source>
        <dbReference type="Proteomes" id="UP000694843"/>
    </source>
</evidence>